<organism evidence="2 5">
    <name type="scientific">Yersinia pekkanenii</name>
    <dbReference type="NCBI Taxonomy" id="1288385"/>
    <lineage>
        <taxon>Bacteria</taxon>
        <taxon>Pseudomonadati</taxon>
        <taxon>Pseudomonadota</taxon>
        <taxon>Gammaproteobacteria</taxon>
        <taxon>Enterobacterales</taxon>
        <taxon>Yersiniaceae</taxon>
        <taxon>Yersinia</taxon>
    </lineage>
</organism>
<evidence type="ECO:0000313" key="2">
    <source>
        <dbReference type="EMBL" id="CNI62126.1"/>
    </source>
</evidence>
<feature type="domain" description="KTSC" evidence="1">
    <location>
        <begin position="7"/>
        <end position="64"/>
    </location>
</feature>
<dbReference type="InterPro" id="IPR025309">
    <property type="entry name" value="KTSC_dom"/>
</dbReference>
<evidence type="ECO:0000313" key="4">
    <source>
        <dbReference type="Proteomes" id="UP000044625"/>
    </source>
</evidence>
<dbReference type="Proteomes" id="UP000044625">
    <property type="component" value="Unassembled WGS sequence"/>
</dbReference>
<reference evidence="2" key="2">
    <citation type="submission" date="2015-03" db="EMBL/GenBank/DDBJ databases">
        <authorList>
            <person name="Murphy D."/>
        </authorList>
    </citation>
    <scope>NUCLEOTIDE SEQUENCE [LARGE SCALE GENOMIC DNA]</scope>
    <source>
        <strain evidence="2">A125KOH2</strain>
    </source>
</reference>
<name>A0A0T9RGV6_9GAMM</name>
<reference evidence="3 4" key="1">
    <citation type="submission" date="2015-03" db="EMBL/GenBank/DDBJ databases">
        <authorList>
            <consortium name="Pathogen Informatics"/>
            <person name="Murphy D."/>
        </authorList>
    </citation>
    <scope>NUCLEOTIDE SEQUENCE [LARGE SCALE GENOMIC DNA]</scope>
    <source>
        <strain evidence="4">type strain: CIP110230</strain>
        <strain evidence="3">Type strain: CIP110230</strain>
    </source>
</reference>
<accession>A0A0T9RGV6</accession>
<protein>
    <recommendedName>
        <fullName evidence="1">KTSC domain-containing protein</fullName>
    </recommendedName>
</protein>
<dbReference type="AlphaFoldDB" id="A0A0T9RGV6"/>
<dbReference type="EMBL" id="CQAZ01000080">
    <property type="protein sequence ID" value="CNI62126.1"/>
    <property type="molecule type" value="Genomic_DNA"/>
</dbReference>
<keyword evidence="4" id="KW-1185">Reference proteome</keyword>
<evidence type="ECO:0000259" key="1">
    <source>
        <dbReference type="Pfam" id="PF13619"/>
    </source>
</evidence>
<evidence type="ECO:0000313" key="3">
    <source>
        <dbReference type="EMBL" id="CRY69511.1"/>
    </source>
</evidence>
<gene>
    <name evidence="2" type="ORF">ERS008529_04519</name>
    <name evidence="3" type="ORF">ERS137968_04663</name>
</gene>
<sequence>MERRGVSSRMIRSIGYDESISTLEIEFNTGAVWNYHDFPLTTWYEFDGAESHGKFFHSFIKKNYRESQVG</sequence>
<reference evidence="5" key="3">
    <citation type="submission" date="2015-03" db="EMBL/GenBank/DDBJ databases">
        <authorList>
            <consortium name="Pathogen Informatics"/>
        </authorList>
    </citation>
    <scope>NUCLEOTIDE SEQUENCE [LARGE SCALE GENOMIC DNA]</scope>
    <source>
        <strain evidence="5">A125KOH2</strain>
    </source>
</reference>
<dbReference type="OrthoDB" id="8612029at2"/>
<dbReference type="EMBL" id="CWJL01000058">
    <property type="protein sequence ID" value="CRY69511.1"/>
    <property type="molecule type" value="Genomic_DNA"/>
</dbReference>
<proteinExistence type="predicted"/>
<evidence type="ECO:0000313" key="5">
    <source>
        <dbReference type="Proteomes" id="UP000045840"/>
    </source>
</evidence>
<dbReference type="Pfam" id="PF13619">
    <property type="entry name" value="KTSC"/>
    <property type="match status" value="1"/>
</dbReference>
<dbReference type="STRING" id="1288385.ERS137968_04663"/>
<dbReference type="Proteomes" id="UP000045840">
    <property type="component" value="Unassembled WGS sequence"/>
</dbReference>
<dbReference type="RefSeq" id="WP_049615283.1">
    <property type="nucleotide sequence ID" value="NZ_CAWMMU010000058.1"/>
</dbReference>